<dbReference type="PROSITE" id="PS50011">
    <property type="entry name" value="PROTEIN_KINASE_DOM"/>
    <property type="match status" value="1"/>
</dbReference>
<dbReference type="Pfam" id="PF14604">
    <property type="entry name" value="SH3_9"/>
    <property type="match status" value="1"/>
</dbReference>
<dbReference type="EC" id="2.7.11.25" evidence="3"/>
<dbReference type="InterPro" id="IPR000719">
    <property type="entry name" value="Prot_kinase_dom"/>
</dbReference>
<dbReference type="Gene3D" id="1.10.510.10">
    <property type="entry name" value="Transferase(Phosphotransferase) domain 1"/>
    <property type="match status" value="1"/>
</dbReference>
<keyword evidence="4 9" id="KW-0728">SH3 domain</keyword>
<feature type="domain" description="SH3" evidence="13">
    <location>
        <begin position="27"/>
        <end position="91"/>
    </location>
</feature>
<keyword evidence="11" id="KW-0808">Transferase</keyword>
<dbReference type="Gene3D" id="3.30.200.20">
    <property type="entry name" value="Phosphorylase Kinase, domain 1"/>
    <property type="match status" value="1"/>
</dbReference>
<dbReference type="PRINTS" id="PR00452">
    <property type="entry name" value="SH3DOMAIN"/>
</dbReference>
<dbReference type="Gene3D" id="2.30.30.40">
    <property type="entry name" value="SH3 Domains"/>
    <property type="match status" value="1"/>
</dbReference>
<evidence type="ECO:0000256" key="12">
    <source>
        <dbReference type="SAM" id="MobiDB-lite"/>
    </source>
</evidence>
<dbReference type="PROSITE" id="PS00108">
    <property type="entry name" value="PROTEIN_KINASE_ST"/>
    <property type="match status" value="1"/>
</dbReference>
<evidence type="ECO:0000256" key="7">
    <source>
        <dbReference type="ARBA" id="ARBA00047559"/>
    </source>
</evidence>
<dbReference type="Proteomes" id="UP000472274">
    <property type="component" value="Unplaced"/>
</dbReference>
<dbReference type="PROSITE" id="PS50002">
    <property type="entry name" value="SH3"/>
    <property type="match status" value="1"/>
</dbReference>
<dbReference type="GO" id="GO:0043425">
    <property type="term" value="F:bHLH transcription factor binding"/>
    <property type="evidence" value="ECO:0007669"/>
    <property type="project" value="Ensembl"/>
</dbReference>
<keyword evidence="11" id="KW-0418">Kinase</keyword>
<evidence type="ECO:0000313" key="15">
    <source>
        <dbReference type="Ensembl" id="ENSTMTP00000024945.1"/>
    </source>
</evidence>
<feature type="binding site" evidence="10">
    <location>
        <position position="133"/>
    </location>
    <ligand>
        <name>ATP</name>
        <dbReference type="ChEBI" id="CHEBI:30616"/>
    </ligand>
</feature>
<dbReference type="FunFam" id="3.30.200.20:FF:000085">
    <property type="entry name" value="Mitogen-activated protein kinase kinase kinase"/>
    <property type="match status" value="1"/>
</dbReference>
<keyword evidence="5 10" id="KW-0547">Nucleotide-binding</keyword>
<dbReference type="InParanoid" id="A0A674JUA0"/>
<comment type="catalytic activity">
    <reaction evidence="7">
        <text>L-threonyl-[protein] + ATP = O-phospho-L-threonyl-[protein] + ADP + H(+)</text>
        <dbReference type="Rhea" id="RHEA:46608"/>
        <dbReference type="Rhea" id="RHEA-COMP:11060"/>
        <dbReference type="Rhea" id="RHEA-COMP:11605"/>
        <dbReference type="ChEBI" id="CHEBI:15378"/>
        <dbReference type="ChEBI" id="CHEBI:30013"/>
        <dbReference type="ChEBI" id="CHEBI:30616"/>
        <dbReference type="ChEBI" id="CHEBI:61977"/>
        <dbReference type="ChEBI" id="CHEBI:456216"/>
        <dbReference type="EC" id="2.7.11.25"/>
    </reaction>
</comment>
<dbReference type="GO" id="GO:0043065">
    <property type="term" value="P:positive regulation of apoptotic process"/>
    <property type="evidence" value="ECO:0007669"/>
    <property type="project" value="TreeGrafter"/>
</dbReference>
<dbReference type="GO" id="GO:0046330">
    <property type="term" value="P:positive regulation of JNK cascade"/>
    <property type="evidence" value="ECO:0007669"/>
    <property type="project" value="Ensembl"/>
</dbReference>
<evidence type="ECO:0000256" key="4">
    <source>
        <dbReference type="ARBA" id="ARBA00022443"/>
    </source>
</evidence>
<dbReference type="InterPro" id="IPR035779">
    <property type="entry name" value="MLK1-3_SH3"/>
</dbReference>
<dbReference type="CDD" id="cd12059">
    <property type="entry name" value="SH3_MLK1-3"/>
    <property type="match status" value="1"/>
</dbReference>
<feature type="region of interest" description="Disordered" evidence="12">
    <location>
        <begin position="297"/>
        <end position="344"/>
    </location>
</feature>
<evidence type="ECO:0000313" key="16">
    <source>
        <dbReference type="Proteomes" id="UP000472274"/>
    </source>
</evidence>
<feature type="domain" description="Protein kinase" evidence="14">
    <location>
        <begin position="106"/>
        <end position="417"/>
    </location>
</feature>
<keyword evidence="16" id="KW-1185">Reference proteome</keyword>
<dbReference type="SMART" id="SM00326">
    <property type="entry name" value="SH3"/>
    <property type="match status" value="1"/>
</dbReference>
<evidence type="ECO:0000256" key="6">
    <source>
        <dbReference type="ARBA" id="ARBA00022840"/>
    </source>
</evidence>
<dbReference type="InterPro" id="IPR051681">
    <property type="entry name" value="Ser/Thr_Kinases-Pseudokinases"/>
</dbReference>
<evidence type="ECO:0000259" key="14">
    <source>
        <dbReference type="PROSITE" id="PS50011"/>
    </source>
</evidence>
<dbReference type="Ensembl" id="ENSTMTT00000025825.1">
    <property type="protein sequence ID" value="ENSTMTP00000024945.1"/>
    <property type="gene ID" value="ENSTMTG00000018172.1"/>
</dbReference>
<dbReference type="AlphaFoldDB" id="A0A674JUA0"/>
<dbReference type="GeneTree" id="ENSGT00940000160518"/>
<dbReference type="InterPro" id="IPR036028">
    <property type="entry name" value="SH3-like_dom_sf"/>
</dbReference>
<name>A0A674JUA0_9SAUR</name>
<dbReference type="GO" id="GO:0004706">
    <property type="term" value="F:JUN kinase kinase kinase activity"/>
    <property type="evidence" value="ECO:0007669"/>
    <property type="project" value="TreeGrafter"/>
</dbReference>
<evidence type="ECO:0000256" key="9">
    <source>
        <dbReference type="PROSITE-ProRule" id="PRU00192"/>
    </source>
</evidence>
<keyword evidence="11" id="KW-0723">Serine/threonine-protein kinase</keyword>
<comment type="similarity">
    <text evidence="2">Belongs to the protein kinase superfamily. STE Ser/Thr protein kinase family. MAP kinase kinase kinase subfamily.</text>
</comment>
<dbReference type="InterPro" id="IPR001452">
    <property type="entry name" value="SH3_domain"/>
</dbReference>
<gene>
    <name evidence="15" type="primary">MAP3K10</name>
</gene>
<evidence type="ECO:0000256" key="5">
    <source>
        <dbReference type="ARBA" id="ARBA00022741"/>
    </source>
</evidence>
<dbReference type="GO" id="GO:0005524">
    <property type="term" value="F:ATP binding"/>
    <property type="evidence" value="ECO:0007669"/>
    <property type="project" value="UniProtKB-UniRule"/>
</dbReference>
<dbReference type="InterPro" id="IPR017441">
    <property type="entry name" value="Protein_kinase_ATP_BS"/>
</dbReference>
<dbReference type="GO" id="GO:0005737">
    <property type="term" value="C:cytoplasm"/>
    <property type="evidence" value="ECO:0007669"/>
    <property type="project" value="Ensembl"/>
</dbReference>
<protein>
    <recommendedName>
        <fullName evidence="3">mitogen-activated protein kinase kinase kinase</fullName>
        <ecNumber evidence="3">2.7.11.25</ecNumber>
    </recommendedName>
</protein>
<organism evidence="15 16">
    <name type="scientific">Terrapene triunguis</name>
    <name type="common">Three-toed box turtle</name>
    <dbReference type="NCBI Taxonomy" id="2587831"/>
    <lineage>
        <taxon>Eukaryota</taxon>
        <taxon>Metazoa</taxon>
        <taxon>Chordata</taxon>
        <taxon>Craniata</taxon>
        <taxon>Vertebrata</taxon>
        <taxon>Euteleostomi</taxon>
        <taxon>Archelosauria</taxon>
        <taxon>Testudinata</taxon>
        <taxon>Testudines</taxon>
        <taxon>Cryptodira</taxon>
        <taxon>Durocryptodira</taxon>
        <taxon>Testudinoidea</taxon>
        <taxon>Emydidae</taxon>
        <taxon>Terrapene</taxon>
    </lineage>
</organism>
<accession>A0A674JUA0</accession>
<comment type="cofactor">
    <cofactor evidence="1">
        <name>Mg(2+)</name>
        <dbReference type="ChEBI" id="CHEBI:18420"/>
    </cofactor>
</comment>
<proteinExistence type="inferred from homology"/>
<dbReference type="SMART" id="SM00220">
    <property type="entry name" value="S_TKc"/>
    <property type="match status" value="1"/>
</dbReference>
<evidence type="ECO:0000256" key="8">
    <source>
        <dbReference type="ARBA" id="ARBA00048329"/>
    </source>
</evidence>
<reference evidence="15" key="1">
    <citation type="submission" date="2025-08" db="UniProtKB">
        <authorList>
            <consortium name="Ensembl"/>
        </authorList>
    </citation>
    <scope>IDENTIFICATION</scope>
</reference>
<comment type="catalytic activity">
    <reaction evidence="8">
        <text>L-seryl-[protein] + ATP = O-phospho-L-seryl-[protein] + ADP + H(+)</text>
        <dbReference type="Rhea" id="RHEA:17989"/>
        <dbReference type="Rhea" id="RHEA-COMP:9863"/>
        <dbReference type="Rhea" id="RHEA-COMP:11604"/>
        <dbReference type="ChEBI" id="CHEBI:15378"/>
        <dbReference type="ChEBI" id="CHEBI:29999"/>
        <dbReference type="ChEBI" id="CHEBI:30616"/>
        <dbReference type="ChEBI" id="CHEBI:83421"/>
        <dbReference type="ChEBI" id="CHEBI:456216"/>
        <dbReference type="EC" id="2.7.11.25"/>
    </reaction>
</comment>
<dbReference type="InterPro" id="IPR008271">
    <property type="entry name" value="Ser/Thr_kinase_AS"/>
</dbReference>
<evidence type="ECO:0000256" key="11">
    <source>
        <dbReference type="RuleBase" id="RU000304"/>
    </source>
</evidence>
<dbReference type="Pfam" id="PF00069">
    <property type="entry name" value="Pkinase"/>
    <property type="match status" value="1"/>
</dbReference>
<evidence type="ECO:0000256" key="1">
    <source>
        <dbReference type="ARBA" id="ARBA00001946"/>
    </source>
</evidence>
<dbReference type="PANTHER" id="PTHR44329">
    <property type="entry name" value="SERINE/THREONINE-PROTEIN KINASE TNNI3K-RELATED"/>
    <property type="match status" value="1"/>
</dbReference>
<reference evidence="15" key="2">
    <citation type="submission" date="2025-09" db="UniProtKB">
        <authorList>
            <consortium name="Ensembl"/>
        </authorList>
    </citation>
    <scope>IDENTIFICATION</scope>
</reference>
<evidence type="ECO:0000256" key="3">
    <source>
        <dbReference type="ARBA" id="ARBA00012406"/>
    </source>
</evidence>
<keyword evidence="6 10" id="KW-0067">ATP-binding</keyword>
<sequence length="417" mass="45012">MEAGHKALPGEEAGDGPEDGGGGWNHKTNPFWTAVFDYEAAAEEELTLRRGDLVEVLSQDSTVSGDEGWWTGKIEDRVGVFPCDYVASGPPGGPYPLPLEISFQELLLDEIIGVGGFGKVYKGVWRGEEVAVKAARQDPDEDISTTAESVRQEARLFCMLRHPNIIALKAVCLQPPNLCLVMEYARGGALNRALAGRKVPPHVLVNWAVQIARGMNYLHNEAVVPIIHRDLKSINVLILEKMEDGELGGRTLKITDFGLAREWHKTTKMSAAGTYAWMAPEVIRLSRFSKSSDVWRCRGRPERGTPGEGGIGMRERAGSHGAGGSQHGGMGGSPRPPDPCSTPPQPSLSLCCSFGVLLWELLTGEVPYREIDALAVAYGVAMNKLTLPIPSTCPEPFARLLAGECLGGGSGGARHRR</sequence>
<dbReference type="GO" id="GO:0007224">
    <property type="term" value="P:smoothened signaling pathway"/>
    <property type="evidence" value="ECO:0007669"/>
    <property type="project" value="Ensembl"/>
</dbReference>
<feature type="compositionally biased region" description="Pro residues" evidence="12">
    <location>
        <begin position="334"/>
        <end position="344"/>
    </location>
</feature>
<dbReference type="PANTHER" id="PTHR44329:SF39">
    <property type="entry name" value="MITOGEN-ACTIVATED PROTEIN KINASE KINASE KINASE 10"/>
    <property type="match status" value="1"/>
</dbReference>
<dbReference type="PROSITE" id="PS00107">
    <property type="entry name" value="PROTEIN_KINASE_ATP"/>
    <property type="match status" value="1"/>
</dbReference>
<dbReference type="SUPFAM" id="SSF56112">
    <property type="entry name" value="Protein kinase-like (PK-like)"/>
    <property type="match status" value="2"/>
</dbReference>
<feature type="region of interest" description="Disordered" evidence="12">
    <location>
        <begin position="1"/>
        <end position="26"/>
    </location>
</feature>
<evidence type="ECO:0000256" key="10">
    <source>
        <dbReference type="PROSITE-ProRule" id="PRU10141"/>
    </source>
</evidence>
<feature type="compositionally biased region" description="Gly residues" evidence="12">
    <location>
        <begin position="320"/>
        <end position="332"/>
    </location>
</feature>
<dbReference type="SUPFAM" id="SSF50044">
    <property type="entry name" value="SH3-domain"/>
    <property type="match status" value="1"/>
</dbReference>
<dbReference type="InterPro" id="IPR011009">
    <property type="entry name" value="Kinase-like_dom_sf"/>
</dbReference>
<dbReference type="GO" id="GO:0045892">
    <property type="term" value="P:negative regulation of DNA-templated transcription"/>
    <property type="evidence" value="ECO:0007669"/>
    <property type="project" value="Ensembl"/>
</dbReference>
<evidence type="ECO:0000259" key="13">
    <source>
        <dbReference type="PROSITE" id="PS50002"/>
    </source>
</evidence>
<evidence type="ECO:0000256" key="2">
    <source>
        <dbReference type="ARBA" id="ARBA00006529"/>
    </source>
</evidence>